<dbReference type="Gene3D" id="3.30.710.10">
    <property type="entry name" value="Potassium Channel Kv1.1, Chain A"/>
    <property type="match status" value="1"/>
</dbReference>
<reference evidence="3" key="1">
    <citation type="journal article" date="2023" name="Nat. Commun.">
        <title>Diploid and tetraploid genomes of Acorus and the evolution of monocots.</title>
        <authorList>
            <person name="Ma L."/>
            <person name="Liu K.W."/>
            <person name="Li Z."/>
            <person name="Hsiao Y.Y."/>
            <person name="Qi Y."/>
            <person name="Fu T."/>
            <person name="Tang G.D."/>
            <person name="Zhang D."/>
            <person name="Sun W.H."/>
            <person name="Liu D.K."/>
            <person name="Li Y."/>
            <person name="Chen G.Z."/>
            <person name="Liu X.D."/>
            <person name="Liao X.Y."/>
            <person name="Jiang Y.T."/>
            <person name="Yu X."/>
            <person name="Hao Y."/>
            <person name="Huang J."/>
            <person name="Zhao X.W."/>
            <person name="Ke S."/>
            <person name="Chen Y.Y."/>
            <person name="Wu W.L."/>
            <person name="Hsu J.L."/>
            <person name="Lin Y.F."/>
            <person name="Huang M.D."/>
            <person name="Li C.Y."/>
            <person name="Huang L."/>
            <person name="Wang Z.W."/>
            <person name="Zhao X."/>
            <person name="Zhong W.Y."/>
            <person name="Peng D.H."/>
            <person name="Ahmad S."/>
            <person name="Lan S."/>
            <person name="Zhang J.S."/>
            <person name="Tsai W.C."/>
            <person name="Van de Peer Y."/>
            <person name="Liu Z.J."/>
        </authorList>
    </citation>
    <scope>NUCLEOTIDE SEQUENCE</scope>
    <source>
        <strain evidence="3">CP</strain>
    </source>
</reference>
<dbReference type="PROSITE" id="PS50097">
    <property type="entry name" value="BTB"/>
    <property type="match status" value="1"/>
</dbReference>
<protein>
    <submittedName>
        <fullName evidence="3">BTB/POZ domain-containing protein</fullName>
    </submittedName>
</protein>
<dbReference type="SUPFAM" id="SSF117892">
    <property type="entry name" value="Band 7/SPFH domain"/>
    <property type="match status" value="1"/>
</dbReference>
<organism evidence="3 4">
    <name type="scientific">Acorus calamus</name>
    <name type="common">Sweet flag</name>
    <dbReference type="NCBI Taxonomy" id="4465"/>
    <lineage>
        <taxon>Eukaryota</taxon>
        <taxon>Viridiplantae</taxon>
        <taxon>Streptophyta</taxon>
        <taxon>Embryophyta</taxon>
        <taxon>Tracheophyta</taxon>
        <taxon>Spermatophyta</taxon>
        <taxon>Magnoliopsida</taxon>
        <taxon>Liliopsida</taxon>
        <taxon>Acoraceae</taxon>
        <taxon>Acorus</taxon>
    </lineage>
</organism>
<dbReference type="SUPFAM" id="SSF54695">
    <property type="entry name" value="POZ domain"/>
    <property type="match status" value="1"/>
</dbReference>
<dbReference type="PANTHER" id="PTHR46336">
    <property type="entry name" value="OS02G0260700 PROTEIN"/>
    <property type="match status" value="1"/>
</dbReference>
<dbReference type="InterPro" id="IPR036013">
    <property type="entry name" value="Band_7/SPFH_dom_sf"/>
</dbReference>
<dbReference type="AlphaFoldDB" id="A0AAV9FRQ9"/>
<dbReference type="Proteomes" id="UP001180020">
    <property type="component" value="Unassembled WGS sequence"/>
</dbReference>
<dbReference type="InterPro" id="IPR000210">
    <property type="entry name" value="BTB/POZ_dom"/>
</dbReference>
<evidence type="ECO:0000313" key="3">
    <source>
        <dbReference type="EMBL" id="KAK1326769.1"/>
    </source>
</evidence>
<comment type="pathway">
    <text evidence="1">Protein modification; protein ubiquitination.</text>
</comment>
<comment type="caution">
    <text evidence="3">The sequence shown here is derived from an EMBL/GenBank/DDBJ whole genome shotgun (WGS) entry which is preliminary data.</text>
</comment>
<evidence type="ECO:0000259" key="2">
    <source>
        <dbReference type="PROSITE" id="PS50097"/>
    </source>
</evidence>
<accession>A0AAV9FRQ9</accession>
<name>A0AAV9FRQ9_ACOCL</name>
<evidence type="ECO:0000256" key="1">
    <source>
        <dbReference type="ARBA" id="ARBA00004906"/>
    </source>
</evidence>
<dbReference type="EMBL" id="JAUJYO010000001">
    <property type="protein sequence ID" value="KAK1326769.1"/>
    <property type="molecule type" value="Genomic_DNA"/>
</dbReference>
<dbReference type="PANTHER" id="PTHR46336:SF3">
    <property type="entry name" value="BTB_POZ DOMAIN-CONTAINING PROTEIN POB1"/>
    <property type="match status" value="1"/>
</dbReference>
<proteinExistence type="predicted"/>
<evidence type="ECO:0000313" key="4">
    <source>
        <dbReference type="Proteomes" id="UP001180020"/>
    </source>
</evidence>
<dbReference type="GO" id="GO:0010114">
    <property type="term" value="P:response to red light"/>
    <property type="evidence" value="ECO:0007669"/>
    <property type="project" value="TreeGrafter"/>
</dbReference>
<sequence length="461" mass="53039">MAEELHREHHPHVDVCTSIFNNPIFSDRVLKIQSKDGAKDMYMHVSSGLLASKSKFFFKLLSNGMKETNENQIILQINAKYERDVVVELLKFMHDNELSPETMASYSHLLSLLRFADMYEVTSCVNYCINTLLPRLPMSLESAAHILDLPRSLLTSYDHSIKAFVDEAKKVILNWYGDMNKLKEEVASLPLPVVELVLCWDGLLASEDEIYDTLLTWARANYLNIKRRRNFLKLNLNRFVRVGYMTYSKLKALCVCEDLHPEVAKDMVIDALLFKGENPSPMVRVEIDHGCYLVEVAEFRKSSQGFMVSLTLEEETIMKWTPNELKHTKTFVFGGDKYSAISEKAVEAKRCNILRCMGREMDSSWLTFDSEEVIFQVFKQALTGFQANKPSPVLHNVHQLIHKVTNIVQFLKRLWKPKVVRVLVPRMTLDDLFEQKGDVVKAVFEELEKVMGAYGYSIDTS</sequence>
<feature type="domain" description="BTB" evidence="2">
    <location>
        <begin position="26"/>
        <end position="102"/>
    </location>
</feature>
<gene>
    <name evidence="3" type="ORF">QJS10_CPA01g01974</name>
</gene>
<dbReference type="Pfam" id="PF00651">
    <property type="entry name" value="BTB"/>
    <property type="match status" value="1"/>
</dbReference>
<dbReference type="InterPro" id="IPR045890">
    <property type="entry name" value="POB1-like"/>
</dbReference>
<dbReference type="SMART" id="SM00225">
    <property type="entry name" value="BTB"/>
    <property type="match status" value="1"/>
</dbReference>
<dbReference type="GO" id="GO:0005634">
    <property type="term" value="C:nucleus"/>
    <property type="evidence" value="ECO:0007669"/>
    <property type="project" value="TreeGrafter"/>
</dbReference>
<keyword evidence="4" id="KW-1185">Reference proteome</keyword>
<dbReference type="InterPro" id="IPR011333">
    <property type="entry name" value="SKP1/BTB/POZ_sf"/>
</dbReference>
<reference evidence="3" key="2">
    <citation type="submission" date="2023-06" db="EMBL/GenBank/DDBJ databases">
        <authorList>
            <person name="Ma L."/>
            <person name="Liu K.-W."/>
            <person name="Li Z."/>
            <person name="Hsiao Y.-Y."/>
            <person name="Qi Y."/>
            <person name="Fu T."/>
            <person name="Tang G."/>
            <person name="Zhang D."/>
            <person name="Sun W.-H."/>
            <person name="Liu D.-K."/>
            <person name="Li Y."/>
            <person name="Chen G.-Z."/>
            <person name="Liu X.-D."/>
            <person name="Liao X.-Y."/>
            <person name="Jiang Y.-T."/>
            <person name="Yu X."/>
            <person name="Hao Y."/>
            <person name="Huang J."/>
            <person name="Zhao X.-W."/>
            <person name="Ke S."/>
            <person name="Chen Y.-Y."/>
            <person name="Wu W.-L."/>
            <person name="Hsu J.-L."/>
            <person name="Lin Y.-F."/>
            <person name="Huang M.-D."/>
            <person name="Li C.-Y."/>
            <person name="Huang L."/>
            <person name="Wang Z.-W."/>
            <person name="Zhao X."/>
            <person name="Zhong W.-Y."/>
            <person name="Peng D.-H."/>
            <person name="Ahmad S."/>
            <person name="Lan S."/>
            <person name="Zhang J.-S."/>
            <person name="Tsai W.-C."/>
            <person name="Van De Peer Y."/>
            <person name="Liu Z.-J."/>
        </authorList>
    </citation>
    <scope>NUCLEOTIDE SEQUENCE</scope>
    <source>
        <strain evidence="3">CP</strain>
        <tissue evidence="3">Leaves</tissue>
    </source>
</reference>